<dbReference type="Proteomes" id="UP001501251">
    <property type="component" value="Unassembled WGS sequence"/>
</dbReference>
<dbReference type="PROSITE" id="PS50977">
    <property type="entry name" value="HTH_TETR_2"/>
    <property type="match status" value="1"/>
</dbReference>
<feature type="DNA-binding region" description="H-T-H motif" evidence="4">
    <location>
        <begin position="41"/>
        <end position="60"/>
    </location>
</feature>
<evidence type="ECO:0000256" key="4">
    <source>
        <dbReference type="PROSITE-ProRule" id="PRU00335"/>
    </source>
</evidence>
<evidence type="ECO:0000256" key="2">
    <source>
        <dbReference type="ARBA" id="ARBA00023125"/>
    </source>
</evidence>
<dbReference type="PANTHER" id="PTHR47506:SF3">
    <property type="entry name" value="HTH-TYPE TRANSCRIPTIONAL REGULATOR LMRA"/>
    <property type="match status" value="1"/>
</dbReference>
<dbReference type="Gene3D" id="1.10.357.10">
    <property type="entry name" value="Tetracycline Repressor, domain 2"/>
    <property type="match status" value="1"/>
</dbReference>
<dbReference type="RefSeq" id="WP_344923475.1">
    <property type="nucleotide sequence ID" value="NZ_BAABAQ010000024.1"/>
</dbReference>
<name>A0ABP8BNJ4_9ACTN</name>
<organism evidence="6 7">
    <name type="scientific">Streptosporangium oxazolinicum</name>
    <dbReference type="NCBI Taxonomy" id="909287"/>
    <lineage>
        <taxon>Bacteria</taxon>
        <taxon>Bacillati</taxon>
        <taxon>Actinomycetota</taxon>
        <taxon>Actinomycetes</taxon>
        <taxon>Streptosporangiales</taxon>
        <taxon>Streptosporangiaceae</taxon>
        <taxon>Streptosporangium</taxon>
    </lineage>
</organism>
<proteinExistence type="predicted"/>
<evidence type="ECO:0000313" key="6">
    <source>
        <dbReference type="EMBL" id="GAA4210751.1"/>
    </source>
</evidence>
<dbReference type="PRINTS" id="PR00455">
    <property type="entry name" value="HTHTETR"/>
</dbReference>
<dbReference type="InterPro" id="IPR011075">
    <property type="entry name" value="TetR_C"/>
</dbReference>
<keyword evidence="2 4" id="KW-0238">DNA-binding</keyword>
<reference evidence="7" key="1">
    <citation type="journal article" date="2019" name="Int. J. Syst. Evol. Microbiol.">
        <title>The Global Catalogue of Microorganisms (GCM) 10K type strain sequencing project: providing services to taxonomists for standard genome sequencing and annotation.</title>
        <authorList>
            <consortium name="The Broad Institute Genomics Platform"/>
            <consortium name="The Broad Institute Genome Sequencing Center for Infectious Disease"/>
            <person name="Wu L."/>
            <person name="Ma J."/>
        </authorList>
    </citation>
    <scope>NUCLEOTIDE SEQUENCE [LARGE SCALE GENOMIC DNA]</scope>
    <source>
        <strain evidence="7">JCM 17388</strain>
    </source>
</reference>
<dbReference type="SUPFAM" id="SSF46689">
    <property type="entry name" value="Homeodomain-like"/>
    <property type="match status" value="1"/>
</dbReference>
<dbReference type="InterPro" id="IPR001647">
    <property type="entry name" value="HTH_TetR"/>
</dbReference>
<dbReference type="InterPro" id="IPR009057">
    <property type="entry name" value="Homeodomain-like_sf"/>
</dbReference>
<protein>
    <submittedName>
        <fullName evidence="6">TetR/AcrR family transcriptional regulator</fullName>
    </submittedName>
</protein>
<evidence type="ECO:0000313" key="7">
    <source>
        <dbReference type="Proteomes" id="UP001501251"/>
    </source>
</evidence>
<keyword evidence="7" id="KW-1185">Reference proteome</keyword>
<evidence type="ECO:0000256" key="3">
    <source>
        <dbReference type="ARBA" id="ARBA00023163"/>
    </source>
</evidence>
<evidence type="ECO:0000259" key="5">
    <source>
        <dbReference type="PROSITE" id="PS50977"/>
    </source>
</evidence>
<dbReference type="Pfam" id="PF16925">
    <property type="entry name" value="TetR_C_13"/>
    <property type="match status" value="1"/>
</dbReference>
<keyword evidence="1" id="KW-0805">Transcription regulation</keyword>
<gene>
    <name evidence="6" type="ORF">GCM10022252_79000</name>
</gene>
<dbReference type="EMBL" id="BAABAQ010000024">
    <property type="protein sequence ID" value="GAA4210751.1"/>
    <property type="molecule type" value="Genomic_DNA"/>
</dbReference>
<sequence length="213" mass="23058">MQADEAVTAAPRLTRKGQATRDRIAAAAAALMFERGVAGTSIEDVQAAAGVSPSQVYHYFKDKKSLVKAVIAFQTTQVVQAFGAVEPRYSRLDSMEALRAWRDFAVNLERSLNYAGGCPIGSLGSELAESDAEARREVAAGFALWERSVVEGLRAMRERGELRSDADPRRLGLALLTMLQGGLLLTQIRRDTAALEAGMDAMLDHIESHLIPA</sequence>
<dbReference type="SUPFAM" id="SSF48498">
    <property type="entry name" value="Tetracyclin repressor-like, C-terminal domain"/>
    <property type="match status" value="1"/>
</dbReference>
<keyword evidence="3" id="KW-0804">Transcription</keyword>
<feature type="domain" description="HTH tetR-type" evidence="5">
    <location>
        <begin position="18"/>
        <end position="78"/>
    </location>
</feature>
<dbReference type="Pfam" id="PF00440">
    <property type="entry name" value="TetR_N"/>
    <property type="match status" value="1"/>
</dbReference>
<dbReference type="InterPro" id="IPR036271">
    <property type="entry name" value="Tet_transcr_reg_TetR-rel_C_sf"/>
</dbReference>
<comment type="caution">
    <text evidence="6">The sequence shown here is derived from an EMBL/GenBank/DDBJ whole genome shotgun (WGS) entry which is preliminary data.</text>
</comment>
<evidence type="ECO:0000256" key="1">
    <source>
        <dbReference type="ARBA" id="ARBA00023015"/>
    </source>
</evidence>
<dbReference type="PANTHER" id="PTHR47506">
    <property type="entry name" value="TRANSCRIPTIONAL REGULATORY PROTEIN"/>
    <property type="match status" value="1"/>
</dbReference>
<accession>A0ABP8BNJ4</accession>